<keyword evidence="3" id="KW-1185">Reference proteome</keyword>
<protein>
    <submittedName>
        <fullName evidence="2">Uncharacterized protein</fullName>
    </submittedName>
</protein>
<dbReference type="STRING" id="588581.Cpap_3664"/>
<name>F1T9Q0_9FIRM</name>
<accession>F1T9Q0</accession>
<comment type="caution">
    <text evidence="2">The sequence shown here is derived from an EMBL/GenBank/DDBJ whole genome shotgun (WGS) entry which is preliminary data.</text>
</comment>
<feature type="transmembrane region" description="Helical" evidence="1">
    <location>
        <begin position="30"/>
        <end position="50"/>
    </location>
</feature>
<feature type="transmembrane region" description="Helical" evidence="1">
    <location>
        <begin position="6"/>
        <end position="25"/>
    </location>
</feature>
<keyword evidence="1" id="KW-1133">Transmembrane helix</keyword>
<gene>
    <name evidence="2" type="ORF">Cpap_3664</name>
</gene>
<evidence type="ECO:0000313" key="3">
    <source>
        <dbReference type="Proteomes" id="UP000003860"/>
    </source>
</evidence>
<evidence type="ECO:0000313" key="2">
    <source>
        <dbReference type="EMBL" id="EGD49232.1"/>
    </source>
</evidence>
<reference evidence="2" key="2">
    <citation type="submission" date="2011-01" db="EMBL/GenBank/DDBJ databases">
        <title>The Non-contiguous Finished genome of Clostridium papyrosolvens.</title>
        <authorList>
            <person name="Lucas S."/>
            <person name="Copeland A."/>
            <person name="Lapidus A."/>
            <person name="Cheng J.-F."/>
            <person name="Goodwin L."/>
            <person name="Pitluck S."/>
            <person name="Misra M."/>
            <person name="Chertkov O."/>
            <person name="Detter J.C."/>
            <person name="Han C."/>
            <person name="Tapia R."/>
            <person name="Land M."/>
            <person name="Hauser L."/>
            <person name="Kyrpides N."/>
            <person name="Ivanova N."/>
            <person name="Pagani I."/>
            <person name="Mouttaki H."/>
            <person name="He Z."/>
            <person name="Zhou J."/>
            <person name="Hemme C.L."/>
            <person name="Woyke T."/>
        </authorList>
    </citation>
    <scope>NUCLEOTIDE SEQUENCE [LARGE SCALE GENOMIC DNA]</scope>
    <source>
        <strain evidence="2">DSM 2782</strain>
    </source>
</reference>
<dbReference type="eggNOG" id="ENOG50341XF">
    <property type="taxonomic scope" value="Bacteria"/>
</dbReference>
<reference evidence="2" key="1">
    <citation type="submission" date="2009-07" db="EMBL/GenBank/DDBJ databases">
        <authorList>
            <consortium name="US DOE Joint Genome Institute (JGI-PGF)"/>
            <person name="Lucas S."/>
            <person name="Copeland A."/>
            <person name="Lapidus A."/>
            <person name="Glavina del Rio T."/>
            <person name="Tice H."/>
            <person name="Bruce D."/>
            <person name="Goodwin L."/>
            <person name="Pitluck S."/>
            <person name="Larimer F."/>
            <person name="Land M.L."/>
            <person name="Mouttaki H."/>
            <person name="He Z."/>
            <person name="Zhou J."/>
            <person name="Hemme C.L."/>
        </authorList>
    </citation>
    <scope>NUCLEOTIDE SEQUENCE [LARGE SCALE GENOMIC DNA]</scope>
    <source>
        <strain evidence="2">DSM 2782</strain>
    </source>
</reference>
<proteinExistence type="predicted"/>
<dbReference type="EMBL" id="ACXX02000002">
    <property type="protein sequence ID" value="EGD49232.1"/>
    <property type="molecule type" value="Genomic_DNA"/>
</dbReference>
<sequence>MSTAFSYSIAVFIIIFIAGFAVNLLKQHYIFQLLGIAFFFTYIIINSAVYMERTSETTFKTLFFRSMPSLFGISACLITMTLGFWLYPVLRKKIRQ</sequence>
<dbReference type="RefSeq" id="WP_004617468.1">
    <property type="nucleotide sequence ID" value="NZ_ACXX02000002.1"/>
</dbReference>
<evidence type="ECO:0000256" key="1">
    <source>
        <dbReference type="SAM" id="Phobius"/>
    </source>
</evidence>
<feature type="transmembrane region" description="Helical" evidence="1">
    <location>
        <begin position="70"/>
        <end position="90"/>
    </location>
</feature>
<dbReference type="Proteomes" id="UP000003860">
    <property type="component" value="Unassembled WGS sequence"/>
</dbReference>
<keyword evidence="1" id="KW-0472">Membrane</keyword>
<organism evidence="2 3">
    <name type="scientific">Ruminiclostridium papyrosolvens DSM 2782</name>
    <dbReference type="NCBI Taxonomy" id="588581"/>
    <lineage>
        <taxon>Bacteria</taxon>
        <taxon>Bacillati</taxon>
        <taxon>Bacillota</taxon>
        <taxon>Clostridia</taxon>
        <taxon>Eubacteriales</taxon>
        <taxon>Oscillospiraceae</taxon>
        <taxon>Ruminiclostridium</taxon>
    </lineage>
</organism>
<dbReference type="AlphaFoldDB" id="F1T9Q0"/>
<dbReference type="OrthoDB" id="1739702at2"/>
<keyword evidence="1" id="KW-0812">Transmembrane</keyword>